<evidence type="ECO:0000313" key="1">
    <source>
        <dbReference type="EMBL" id="MPN23262.1"/>
    </source>
</evidence>
<protein>
    <submittedName>
        <fullName evidence="1">Uncharacterized protein</fullName>
    </submittedName>
</protein>
<organism evidence="1">
    <name type="scientific">bioreactor metagenome</name>
    <dbReference type="NCBI Taxonomy" id="1076179"/>
    <lineage>
        <taxon>unclassified sequences</taxon>
        <taxon>metagenomes</taxon>
        <taxon>ecological metagenomes</taxon>
    </lineage>
</organism>
<reference evidence="1" key="1">
    <citation type="submission" date="2019-08" db="EMBL/GenBank/DDBJ databases">
        <authorList>
            <person name="Kucharzyk K."/>
            <person name="Murdoch R.W."/>
            <person name="Higgins S."/>
            <person name="Loffler F."/>
        </authorList>
    </citation>
    <scope>NUCLEOTIDE SEQUENCE</scope>
</reference>
<dbReference type="AlphaFoldDB" id="A0A645GBA5"/>
<accession>A0A645GBA5</accession>
<name>A0A645GBA5_9ZZZZ</name>
<sequence length="211" mass="25363">MRKESHFCVSLPTTCEGHVDTRDGWKERKQICLRTEVFHNYSQLEVASDTGRQDFISLATFKPKEIIDFVAVPKDPAETEREKNEVLENLRIQAELIEGFDIPEYWKMAQSIPYTFYYVFKDDSDTEYRLMVEDWETMMLYLNCRNQGEQKAIEKVRDKYFNEFKNKDLYFFMGTRREAHLRRWKKPYSIVGVFYPPKEIQPELELFDENS</sequence>
<comment type="caution">
    <text evidence="1">The sequence shown here is derived from an EMBL/GenBank/DDBJ whole genome shotgun (WGS) entry which is preliminary data.</text>
</comment>
<dbReference type="EMBL" id="VSSQ01071720">
    <property type="protein sequence ID" value="MPN23262.1"/>
    <property type="molecule type" value="Genomic_DNA"/>
</dbReference>
<gene>
    <name evidence="1" type="ORF">SDC9_170650</name>
</gene>
<proteinExistence type="predicted"/>